<gene>
    <name evidence="2" type="ORF">SAMN04488241_109169</name>
</gene>
<dbReference type="STRING" id="634430.SAMN04488241_109169"/>
<name>A0A1I5U064_9SPHN</name>
<reference evidence="3" key="1">
    <citation type="submission" date="2016-10" db="EMBL/GenBank/DDBJ databases">
        <authorList>
            <person name="Varghese N."/>
            <person name="Submissions S."/>
        </authorList>
    </citation>
    <scope>NUCLEOTIDE SEQUENCE [LARGE SCALE GENOMIC DNA]</scope>
    <source>
        <strain evidence="3">CGMCC 1.9113</strain>
    </source>
</reference>
<dbReference type="InterPro" id="IPR002716">
    <property type="entry name" value="PIN_dom"/>
</dbReference>
<dbReference type="PANTHER" id="PTHR36173:SF2">
    <property type="entry name" value="RIBONUCLEASE VAPC16"/>
    <property type="match status" value="1"/>
</dbReference>
<dbReference type="InterPro" id="IPR029060">
    <property type="entry name" value="PIN-like_dom_sf"/>
</dbReference>
<dbReference type="Proteomes" id="UP000199586">
    <property type="component" value="Unassembled WGS sequence"/>
</dbReference>
<sequence length="130" mass="14451">MSLRLLLDTHALVWWLLDDDRLSRPATMAISQPDATIFVSAASAWEIATKVRLGGMPEMAGMLHRYELDIAEEGFRVIAIDQRHGLRAGLLPGRHGDPFDRMIAAQAVTQDLVVVTRDPEFAALGCELLW</sequence>
<dbReference type="CDD" id="cd09872">
    <property type="entry name" value="PIN_Sll0205-like"/>
    <property type="match status" value="1"/>
</dbReference>
<evidence type="ECO:0000259" key="1">
    <source>
        <dbReference type="Pfam" id="PF01850"/>
    </source>
</evidence>
<dbReference type="AlphaFoldDB" id="A0A1I5U064"/>
<dbReference type="InterPro" id="IPR052919">
    <property type="entry name" value="TA_system_RNase"/>
</dbReference>
<protein>
    <submittedName>
        <fullName evidence="2">PIN domain nuclease, a component of toxin-antitoxin system (PIN domain)</fullName>
    </submittedName>
</protein>
<proteinExistence type="predicted"/>
<dbReference type="InterPro" id="IPR041705">
    <property type="entry name" value="PIN_Sll0205"/>
</dbReference>
<dbReference type="PANTHER" id="PTHR36173">
    <property type="entry name" value="RIBONUCLEASE VAPC16-RELATED"/>
    <property type="match status" value="1"/>
</dbReference>
<evidence type="ECO:0000313" key="3">
    <source>
        <dbReference type="Proteomes" id="UP000199586"/>
    </source>
</evidence>
<feature type="domain" description="PIN" evidence="1">
    <location>
        <begin position="6"/>
        <end position="124"/>
    </location>
</feature>
<dbReference type="SUPFAM" id="SSF88723">
    <property type="entry name" value="PIN domain-like"/>
    <property type="match status" value="1"/>
</dbReference>
<dbReference type="Pfam" id="PF01850">
    <property type="entry name" value="PIN"/>
    <property type="match status" value="1"/>
</dbReference>
<organism evidence="2 3">
    <name type="scientific">Sphingomonas rubra</name>
    <dbReference type="NCBI Taxonomy" id="634430"/>
    <lineage>
        <taxon>Bacteria</taxon>
        <taxon>Pseudomonadati</taxon>
        <taxon>Pseudomonadota</taxon>
        <taxon>Alphaproteobacteria</taxon>
        <taxon>Sphingomonadales</taxon>
        <taxon>Sphingomonadaceae</taxon>
        <taxon>Sphingomonas</taxon>
    </lineage>
</organism>
<keyword evidence="3" id="KW-1185">Reference proteome</keyword>
<dbReference type="Gene3D" id="3.40.50.1010">
    <property type="entry name" value="5'-nuclease"/>
    <property type="match status" value="1"/>
</dbReference>
<dbReference type="EMBL" id="FOXP01000009">
    <property type="protein sequence ID" value="SFP87956.1"/>
    <property type="molecule type" value="Genomic_DNA"/>
</dbReference>
<accession>A0A1I5U064</accession>
<evidence type="ECO:0000313" key="2">
    <source>
        <dbReference type="EMBL" id="SFP87956.1"/>
    </source>
</evidence>